<evidence type="ECO:0000259" key="6">
    <source>
        <dbReference type="PROSITE" id="PS51384"/>
    </source>
</evidence>
<dbReference type="InterPro" id="IPR039261">
    <property type="entry name" value="FNR_nucleotide-bd"/>
</dbReference>
<keyword evidence="1" id="KW-0285">Flavoprotein</keyword>
<feature type="domain" description="FAD-binding FR-type" evidence="6">
    <location>
        <begin position="176"/>
        <end position="287"/>
    </location>
</feature>
<keyword evidence="3" id="KW-0249">Electron transport</keyword>
<protein>
    <recommendedName>
        <fullName evidence="4">NADPH--hemoprotein reductase</fullName>
        <ecNumber evidence="4">1.6.2.4</ecNumber>
    </recommendedName>
</protein>
<dbReference type="RefSeq" id="WP_097110164.1">
    <property type="nucleotide sequence ID" value="NZ_OBEB01000001.1"/>
</dbReference>
<dbReference type="InterPro" id="IPR008254">
    <property type="entry name" value="Flavodoxin/NO_synth"/>
</dbReference>
<accession>A0A285ID04</accession>
<dbReference type="InterPro" id="IPR017938">
    <property type="entry name" value="Riboflavin_synthase-like_b-brl"/>
</dbReference>
<dbReference type="EC" id="1.6.2.4" evidence="4"/>
<dbReference type="OrthoDB" id="9816402at2"/>
<keyword evidence="3" id="KW-0813">Transport</keyword>
<dbReference type="PROSITE" id="PS51384">
    <property type="entry name" value="FAD_FR"/>
    <property type="match status" value="1"/>
</dbReference>
<dbReference type="AlphaFoldDB" id="A0A285ID04"/>
<evidence type="ECO:0000256" key="1">
    <source>
        <dbReference type="ARBA" id="ARBA00022630"/>
    </source>
</evidence>
<dbReference type="PANTHER" id="PTHR19384:SF17">
    <property type="entry name" value="NADPH--CYTOCHROME P450 REDUCTASE"/>
    <property type="match status" value="1"/>
</dbReference>
<name>A0A285ID04_9GAMM</name>
<dbReference type="Pfam" id="PF00175">
    <property type="entry name" value="NAD_binding_1"/>
    <property type="match status" value="1"/>
</dbReference>
<evidence type="ECO:0000256" key="3">
    <source>
        <dbReference type="ARBA" id="ARBA00022982"/>
    </source>
</evidence>
<dbReference type="Proteomes" id="UP000219353">
    <property type="component" value="Unassembled WGS sequence"/>
</dbReference>
<evidence type="ECO:0000256" key="4">
    <source>
        <dbReference type="ARBA" id="ARBA00023797"/>
    </source>
</evidence>
<dbReference type="Pfam" id="PF00258">
    <property type="entry name" value="Flavodoxin_1"/>
    <property type="match status" value="1"/>
</dbReference>
<dbReference type="GO" id="GO:0050667">
    <property type="term" value="P:homocysteine metabolic process"/>
    <property type="evidence" value="ECO:0007669"/>
    <property type="project" value="TreeGrafter"/>
</dbReference>
<dbReference type="GO" id="GO:0030586">
    <property type="term" value="F:[methionine synthase] reductase (NADPH) activity"/>
    <property type="evidence" value="ECO:0007669"/>
    <property type="project" value="UniProtKB-EC"/>
</dbReference>
<gene>
    <name evidence="7" type="ORF">SAMN06297280_0964</name>
</gene>
<reference evidence="8" key="1">
    <citation type="submission" date="2017-09" db="EMBL/GenBank/DDBJ databases">
        <authorList>
            <person name="Varghese N."/>
            <person name="Submissions S."/>
        </authorList>
    </citation>
    <scope>NUCLEOTIDE SEQUENCE [LARGE SCALE GENOMIC DNA]</scope>
    <source>
        <strain evidence="8">CGMCC 1.12461</strain>
    </source>
</reference>
<dbReference type="GO" id="GO:0050660">
    <property type="term" value="F:flavin adenine dinucleotide binding"/>
    <property type="evidence" value="ECO:0007669"/>
    <property type="project" value="TreeGrafter"/>
</dbReference>
<evidence type="ECO:0000313" key="7">
    <source>
        <dbReference type="EMBL" id="SNY45813.1"/>
    </source>
</evidence>
<keyword evidence="2" id="KW-0288">FMN</keyword>
<evidence type="ECO:0000313" key="8">
    <source>
        <dbReference type="Proteomes" id="UP000219353"/>
    </source>
</evidence>
<dbReference type="PANTHER" id="PTHR19384">
    <property type="entry name" value="NITRIC OXIDE SYNTHASE-RELATED"/>
    <property type="match status" value="1"/>
</dbReference>
<dbReference type="InterPro" id="IPR017927">
    <property type="entry name" value="FAD-bd_FR_type"/>
</dbReference>
<dbReference type="SUPFAM" id="SSF52343">
    <property type="entry name" value="Ferredoxin reductase-like, C-terminal NADP-linked domain"/>
    <property type="match status" value="1"/>
</dbReference>
<dbReference type="PROSITE" id="PS50902">
    <property type="entry name" value="FLAVODOXIN_LIKE"/>
    <property type="match status" value="1"/>
</dbReference>
<feature type="domain" description="Flavodoxin-like" evidence="5">
    <location>
        <begin position="36"/>
        <end position="186"/>
    </location>
</feature>
<dbReference type="SUPFAM" id="SSF63380">
    <property type="entry name" value="Riboflavin synthase domain-like"/>
    <property type="match status" value="1"/>
</dbReference>
<dbReference type="PRINTS" id="PR00369">
    <property type="entry name" value="FLAVODOXIN"/>
</dbReference>
<evidence type="ECO:0000259" key="5">
    <source>
        <dbReference type="PROSITE" id="PS50902"/>
    </source>
</evidence>
<dbReference type="InterPro" id="IPR001433">
    <property type="entry name" value="OxRdtase_FAD/NAD-bd"/>
</dbReference>
<dbReference type="InterPro" id="IPR001094">
    <property type="entry name" value="Flavdoxin-like"/>
</dbReference>
<dbReference type="EMBL" id="OBEB01000001">
    <property type="protein sequence ID" value="SNY45813.1"/>
    <property type="molecule type" value="Genomic_DNA"/>
</dbReference>
<evidence type="ECO:0000256" key="2">
    <source>
        <dbReference type="ARBA" id="ARBA00022643"/>
    </source>
</evidence>
<dbReference type="InterPro" id="IPR029039">
    <property type="entry name" value="Flavoprotein-like_sf"/>
</dbReference>
<dbReference type="GO" id="GO:0009086">
    <property type="term" value="P:methionine biosynthetic process"/>
    <property type="evidence" value="ECO:0007669"/>
    <property type="project" value="UniProtKB-KW"/>
</dbReference>
<dbReference type="GO" id="GO:0005829">
    <property type="term" value="C:cytosol"/>
    <property type="evidence" value="ECO:0007669"/>
    <property type="project" value="TreeGrafter"/>
</dbReference>
<dbReference type="Gene3D" id="3.40.50.80">
    <property type="entry name" value="Nucleotide-binding domain of ferredoxin-NADP reductase (FNR) module"/>
    <property type="match status" value="1"/>
</dbReference>
<organism evidence="7 8">
    <name type="scientific">Arsukibacterium tuosuense</name>
    <dbReference type="NCBI Taxonomy" id="1323745"/>
    <lineage>
        <taxon>Bacteria</taxon>
        <taxon>Pseudomonadati</taxon>
        <taxon>Pseudomonadota</taxon>
        <taxon>Gammaproteobacteria</taxon>
        <taxon>Chromatiales</taxon>
        <taxon>Chromatiaceae</taxon>
        <taxon>Arsukibacterium</taxon>
    </lineage>
</organism>
<dbReference type="GO" id="GO:0010181">
    <property type="term" value="F:FMN binding"/>
    <property type="evidence" value="ECO:0007669"/>
    <property type="project" value="InterPro"/>
</dbReference>
<keyword evidence="8" id="KW-1185">Reference proteome</keyword>
<dbReference type="Gene3D" id="3.40.50.360">
    <property type="match status" value="1"/>
</dbReference>
<dbReference type="Gene3D" id="2.40.30.10">
    <property type="entry name" value="Translation factors"/>
    <property type="match status" value="1"/>
</dbReference>
<dbReference type="SUPFAM" id="SSF52218">
    <property type="entry name" value="Flavoproteins"/>
    <property type="match status" value="1"/>
</dbReference>
<proteinExistence type="predicted"/>
<dbReference type="PRINTS" id="PR00371">
    <property type="entry name" value="FPNCR"/>
</dbReference>
<dbReference type="InterPro" id="IPR001709">
    <property type="entry name" value="Flavoprot_Pyr_Nucl_cyt_Rdtase"/>
</dbReference>
<sequence length="427" mass="47122">MITLAVVLCLSWLVWTLSVVWRHRQPRTAVAALQPVLVAYASQTGSARALALQQQLALGGPAQASVMPLSELVPKQLSQVQKAVFVVSTYGDGEPPDNGRRFYRELQALTAASGHSSNGQLFSSLAYDVLALGDSRYPKFCQFGADLYQLLARLGAKASLPLQTRDQQQAAQLTDNPWQSWQLAARTRLNTESQPGLFQLRFTCSEPLPCWRAGDLVAIKPDNNEQATVRRYSVASVPADNELQLVVRQQVTEHGELGLCSGWLTLTAEIGQQVNLQVVANPSCYINEHQAPLLLIAAGSGLAGIRGHLAERAQQAGPGPVWLIYGERDADPNQRLHSELALWQQRGVITMFDWAFSRDSEKPAYVQDVMRNKIDEIKGFIGVSGRVYVCGRYEGMGTAVDTMLRTALGPEEYQQFVAQGRYHRDLY</sequence>